<dbReference type="SUPFAM" id="SSF56524">
    <property type="entry name" value="Oxidoreductase molybdopterin-binding domain"/>
    <property type="match status" value="1"/>
</dbReference>
<accession>A0ABX3KWK4</accession>
<dbReference type="EMBL" id="MUFR01000003">
    <property type="protein sequence ID" value="OOF35261.1"/>
    <property type="molecule type" value="Genomic_DNA"/>
</dbReference>
<name>A0ABX3KWK4_SALCS</name>
<organism evidence="1 2">
    <name type="scientific">Salinivibrio costicola subsp. alcaliphilus</name>
    <dbReference type="NCBI Taxonomy" id="272773"/>
    <lineage>
        <taxon>Bacteria</taxon>
        <taxon>Pseudomonadati</taxon>
        <taxon>Pseudomonadota</taxon>
        <taxon>Gammaproteobacteria</taxon>
        <taxon>Vibrionales</taxon>
        <taxon>Vibrionaceae</taxon>
        <taxon>Salinivibrio</taxon>
    </lineage>
</organism>
<dbReference type="InterPro" id="IPR036374">
    <property type="entry name" value="OxRdtase_Mopterin-bd_sf"/>
</dbReference>
<proteinExistence type="predicted"/>
<gene>
    <name evidence="1" type="ORF">BZJ21_01830</name>
</gene>
<comment type="caution">
    <text evidence="1">The sequence shown here is derived from an EMBL/GenBank/DDBJ whole genome shotgun (WGS) entry which is preliminary data.</text>
</comment>
<protein>
    <recommendedName>
        <fullName evidence="3">Oxidoreductase</fullName>
    </recommendedName>
</protein>
<reference evidence="2" key="1">
    <citation type="submission" date="2017-01" db="EMBL/GenBank/DDBJ databases">
        <title>Draft genome of the species Salinivibrio costicola subsp. alcaliphilus.</title>
        <authorList>
            <person name="Lopez-Hermoso C."/>
            <person name="De La Haba R."/>
            <person name="Sanchez-Porro C."/>
            <person name="Ventosa A."/>
        </authorList>
    </citation>
    <scope>NUCLEOTIDE SEQUENCE [LARGE SCALE GENOMIC DNA]</scope>
    <source>
        <strain evidence="2">CBH448</strain>
    </source>
</reference>
<evidence type="ECO:0008006" key="3">
    <source>
        <dbReference type="Google" id="ProtNLM"/>
    </source>
</evidence>
<dbReference type="Proteomes" id="UP000189431">
    <property type="component" value="Unassembled WGS sequence"/>
</dbReference>
<keyword evidence="2" id="KW-1185">Reference proteome</keyword>
<evidence type="ECO:0000313" key="1">
    <source>
        <dbReference type="EMBL" id="OOF35261.1"/>
    </source>
</evidence>
<evidence type="ECO:0000313" key="2">
    <source>
        <dbReference type="Proteomes" id="UP000189431"/>
    </source>
</evidence>
<sequence>MLKISGDVAKQTLTREQLIQLADRTIKTQTPWTEGEQVFLGVSAQKLLETVNKPAHSLKAYALNDYWATIPRDDIKKYNPIFAIKKNGDWMRVRDKGPIWVIYPLSAFSQLENEVLHSRMAWQVNRVEVLKE</sequence>